<dbReference type="PANTHER" id="PTHR42912">
    <property type="entry name" value="METHYLTRANSFERASE"/>
    <property type="match status" value="1"/>
</dbReference>
<proteinExistence type="predicted"/>
<dbReference type="SUPFAM" id="SSF53335">
    <property type="entry name" value="S-adenosyl-L-methionine-dependent methyltransferases"/>
    <property type="match status" value="1"/>
</dbReference>
<dbReference type="Proteomes" id="UP000317178">
    <property type="component" value="Chromosome"/>
</dbReference>
<evidence type="ECO:0000313" key="2">
    <source>
        <dbReference type="Proteomes" id="UP000317178"/>
    </source>
</evidence>
<dbReference type="GO" id="GO:0008168">
    <property type="term" value="F:methyltransferase activity"/>
    <property type="evidence" value="ECO:0007669"/>
    <property type="project" value="TreeGrafter"/>
</dbReference>
<dbReference type="RefSeq" id="WP_144994201.1">
    <property type="nucleotide sequence ID" value="NZ_CP036281.1"/>
</dbReference>
<keyword evidence="2" id="KW-1185">Reference proteome</keyword>
<dbReference type="InterPro" id="IPR029063">
    <property type="entry name" value="SAM-dependent_MTases_sf"/>
</dbReference>
<gene>
    <name evidence="1" type="ORF">Pla110_12400</name>
</gene>
<dbReference type="AlphaFoldDB" id="A0A518CJX0"/>
<dbReference type="OrthoDB" id="291554at2"/>
<accession>A0A518CJX0</accession>
<dbReference type="CDD" id="cd02440">
    <property type="entry name" value="AdoMet_MTases"/>
    <property type="match status" value="1"/>
</dbReference>
<dbReference type="EMBL" id="CP036281">
    <property type="protein sequence ID" value="QDU79529.1"/>
    <property type="molecule type" value="Genomic_DNA"/>
</dbReference>
<name>A0A518CJX0_9PLAN</name>
<dbReference type="KEGG" id="plon:Pla110_12400"/>
<reference evidence="1 2" key="1">
    <citation type="submission" date="2019-02" db="EMBL/GenBank/DDBJ databases">
        <title>Deep-cultivation of Planctomycetes and their phenomic and genomic characterization uncovers novel biology.</title>
        <authorList>
            <person name="Wiegand S."/>
            <person name="Jogler M."/>
            <person name="Boedeker C."/>
            <person name="Pinto D."/>
            <person name="Vollmers J."/>
            <person name="Rivas-Marin E."/>
            <person name="Kohn T."/>
            <person name="Peeters S.H."/>
            <person name="Heuer A."/>
            <person name="Rast P."/>
            <person name="Oberbeckmann S."/>
            <person name="Bunk B."/>
            <person name="Jeske O."/>
            <person name="Meyerdierks A."/>
            <person name="Storesund J.E."/>
            <person name="Kallscheuer N."/>
            <person name="Luecker S."/>
            <person name="Lage O.M."/>
            <person name="Pohl T."/>
            <person name="Merkel B.J."/>
            <person name="Hornburger P."/>
            <person name="Mueller R.-W."/>
            <person name="Bruemmer F."/>
            <person name="Labrenz M."/>
            <person name="Spormann A.M."/>
            <person name="Op den Camp H."/>
            <person name="Overmann J."/>
            <person name="Amann R."/>
            <person name="Jetten M.S.M."/>
            <person name="Mascher T."/>
            <person name="Medema M.H."/>
            <person name="Devos D.P."/>
            <person name="Kaster A.-K."/>
            <person name="Ovreas L."/>
            <person name="Rohde M."/>
            <person name="Galperin M.Y."/>
            <person name="Jogler C."/>
        </authorList>
    </citation>
    <scope>NUCLEOTIDE SEQUENCE [LARGE SCALE GENOMIC DNA]</scope>
    <source>
        <strain evidence="1 2">Pla110</strain>
    </source>
</reference>
<evidence type="ECO:0000313" key="1">
    <source>
        <dbReference type="EMBL" id="QDU79529.1"/>
    </source>
</evidence>
<organism evidence="1 2">
    <name type="scientific">Polystyrenella longa</name>
    <dbReference type="NCBI Taxonomy" id="2528007"/>
    <lineage>
        <taxon>Bacteria</taxon>
        <taxon>Pseudomonadati</taxon>
        <taxon>Planctomycetota</taxon>
        <taxon>Planctomycetia</taxon>
        <taxon>Planctomycetales</taxon>
        <taxon>Planctomycetaceae</taxon>
        <taxon>Polystyrenella</taxon>
    </lineage>
</organism>
<dbReference type="InterPro" id="IPR050508">
    <property type="entry name" value="Methyltransf_Superfamily"/>
</dbReference>
<protein>
    <submittedName>
        <fullName evidence="1">Uncharacterized protein</fullName>
    </submittedName>
</protein>
<dbReference type="Gene3D" id="3.40.50.150">
    <property type="entry name" value="Vaccinia Virus protein VP39"/>
    <property type="match status" value="1"/>
</dbReference>
<dbReference type="Pfam" id="PF13489">
    <property type="entry name" value="Methyltransf_23"/>
    <property type="match status" value="1"/>
</dbReference>
<sequence length="230" mass="25624">MDGQSLDIQHNQRFWDGNKSAYQGAKNSAVLIELTRGFLGKRILDAGAGDGTLVATLRKELTNTKTVGVDLAPKSEIVERGDLTDLQFTSGEFDTVFCAEVIEHLTPETTGKVLAELTRVLKPDGHLVLTTPYNEKLSELEITCPECECHFHRWGHVQNFIEDDFRTLALAAGLTPLEVYPARLPRLRRFRYLGGKLLKSKALSSLRNSKRKQTLIMVAKKMANSNKKAA</sequence>